<evidence type="ECO:0000256" key="6">
    <source>
        <dbReference type="PIRSR" id="PIRSR609283-1"/>
    </source>
</evidence>
<dbReference type="Proteomes" id="UP000314294">
    <property type="component" value="Unassembled WGS sequence"/>
</dbReference>
<name>A0A4Z2EP16_9TELE</name>
<sequence>MTGALFRTEDTSSMDSTEIFSFGAGPVRSGVGGALTGPQNVDPRQQLLAHRYLIHESAAWSERLQRWFFLPRRASHERYEEAADERRATNLLLSCPADFGSVAVRRAGPLDPTHGFSSFKFVPDTDDQVVLALKSEEVGGRIAAYITAFTLDGRVLMPEAKIGDVKFEGLEFI</sequence>
<keyword evidence="8" id="KW-1185">Reference proteome</keyword>
<evidence type="ECO:0000313" key="8">
    <source>
        <dbReference type="Proteomes" id="UP000314294"/>
    </source>
</evidence>
<keyword evidence="2 6" id="KW-0479">Metal-binding</keyword>
<evidence type="ECO:0000256" key="1">
    <source>
        <dbReference type="ARBA" id="ARBA00001913"/>
    </source>
</evidence>
<feature type="binding site" evidence="6">
    <location>
        <position position="117"/>
    </location>
    <ligand>
        <name>Ca(2+)</name>
        <dbReference type="ChEBI" id="CHEBI:29108"/>
    </ligand>
</feature>
<comment type="caution">
    <text evidence="7">The sequence shown here is derived from an EMBL/GenBank/DDBJ whole genome shotgun (WGS) entry which is preliminary data.</text>
</comment>
<feature type="binding site" evidence="6">
    <location>
        <position position="56"/>
    </location>
    <ligand>
        <name>Ca(2+)</name>
        <dbReference type="ChEBI" id="CHEBI:29108"/>
    </ligand>
</feature>
<comment type="similarity">
    <text evidence="5">Belongs to the apyrase family.</text>
</comment>
<dbReference type="GO" id="GO:0045134">
    <property type="term" value="F:UDP phosphatase activity"/>
    <property type="evidence" value="ECO:0007669"/>
    <property type="project" value="TreeGrafter"/>
</dbReference>
<dbReference type="InterPro" id="IPR036258">
    <property type="entry name" value="Apyrase_sf"/>
</dbReference>
<comment type="cofactor">
    <cofactor evidence="1 6">
        <name>Ca(2+)</name>
        <dbReference type="ChEBI" id="CHEBI:29108"/>
    </cofactor>
</comment>
<protein>
    <submittedName>
        <fullName evidence="7">Soluble calcium-activated nucleotidase 1</fullName>
    </submittedName>
</protein>
<dbReference type="SUPFAM" id="SSF101887">
    <property type="entry name" value="Apyrase"/>
    <property type="match status" value="1"/>
</dbReference>
<dbReference type="Pfam" id="PF06079">
    <property type="entry name" value="Apyrase"/>
    <property type="match status" value="1"/>
</dbReference>
<dbReference type="PANTHER" id="PTHR13023">
    <property type="entry name" value="APYRASE"/>
    <property type="match status" value="1"/>
</dbReference>
<evidence type="ECO:0000256" key="2">
    <source>
        <dbReference type="ARBA" id="ARBA00022723"/>
    </source>
</evidence>
<keyword evidence="4 6" id="KW-0106">Calcium</keyword>
<dbReference type="GO" id="GO:0005509">
    <property type="term" value="F:calcium ion binding"/>
    <property type="evidence" value="ECO:0007669"/>
    <property type="project" value="InterPro"/>
</dbReference>
<evidence type="ECO:0000313" key="7">
    <source>
        <dbReference type="EMBL" id="TNN30330.1"/>
    </source>
</evidence>
<keyword evidence="3" id="KW-0378">Hydrolase</keyword>
<reference evidence="7 8" key="1">
    <citation type="submission" date="2019-03" db="EMBL/GenBank/DDBJ databases">
        <title>First draft genome of Liparis tanakae, snailfish: a comprehensive survey of snailfish specific genes.</title>
        <authorList>
            <person name="Kim W."/>
            <person name="Song I."/>
            <person name="Jeong J.-H."/>
            <person name="Kim D."/>
            <person name="Kim S."/>
            <person name="Ryu S."/>
            <person name="Song J.Y."/>
            <person name="Lee S.K."/>
        </authorList>
    </citation>
    <scope>NUCLEOTIDE SEQUENCE [LARGE SCALE GENOMIC DNA]</scope>
    <source>
        <tissue evidence="7">Muscle</tissue>
    </source>
</reference>
<dbReference type="GO" id="GO:0030166">
    <property type="term" value="P:proteoglycan biosynthetic process"/>
    <property type="evidence" value="ECO:0007669"/>
    <property type="project" value="TreeGrafter"/>
</dbReference>
<accession>A0A4Z2EP16</accession>
<feature type="binding site" evidence="6">
    <location>
        <position position="168"/>
    </location>
    <ligand>
        <name>Ca(2+)</name>
        <dbReference type="ChEBI" id="CHEBI:29108"/>
    </ligand>
</feature>
<dbReference type="InterPro" id="IPR009283">
    <property type="entry name" value="Apyrase"/>
</dbReference>
<dbReference type="AlphaFoldDB" id="A0A4Z2EP16"/>
<dbReference type="EMBL" id="SRLO01004615">
    <property type="protein sequence ID" value="TNN30330.1"/>
    <property type="molecule type" value="Genomic_DNA"/>
</dbReference>
<dbReference type="OrthoDB" id="25028at2759"/>
<evidence type="ECO:0000256" key="5">
    <source>
        <dbReference type="ARBA" id="ARBA00025738"/>
    </source>
</evidence>
<dbReference type="GO" id="GO:0004382">
    <property type="term" value="F:GDP phosphatase activity"/>
    <property type="evidence" value="ECO:0007669"/>
    <property type="project" value="TreeGrafter"/>
</dbReference>
<organism evidence="7 8">
    <name type="scientific">Liparis tanakae</name>
    <name type="common">Tanaka's snailfish</name>
    <dbReference type="NCBI Taxonomy" id="230148"/>
    <lineage>
        <taxon>Eukaryota</taxon>
        <taxon>Metazoa</taxon>
        <taxon>Chordata</taxon>
        <taxon>Craniata</taxon>
        <taxon>Vertebrata</taxon>
        <taxon>Euteleostomi</taxon>
        <taxon>Actinopterygii</taxon>
        <taxon>Neopterygii</taxon>
        <taxon>Teleostei</taxon>
        <taxon>Neoteleostei</taxon>
        <taxon>Acanthomorphata</taxon>
        <taxon>Eupercaria</taxon>
        <taxon>Perciformes</taxon>
        <taxon>Cottioidei</taxon>
        <taxon>Cottales</taxon>
        <taxon>Liparidae</taxon>
        <taxon>Liparis</taxon>
    </lineage>
</organism>
<evidence type="ECO:0000256" key="3">
    <source>
        <dbReference type="ARBA" id="ARBA00022801"/>
    </source>
</evidence>
<dbReference type="Gene3D" id="2.120.10.100">
    <property type="entry name" value="Apyrase"/>
    <property type="match status" value="1"/>
</dbReference>
<proteinExistence type="inferred from homology"/>
<gene>
    <name evidence="7" type="primary">Cant1_0</name>
    <name evidence="7" type="ORF">EYF80_059517</name>
</gene>
<dbReference type="PANTHER" id="PTHR13023:SF3">
    <property type="entry name" value="SOLUBLE CALCIUM-ACTIVATED NUCLEOTIDASE 1"/>
    <property type="match status" value="1"/>
</dbReference>
<evidence type="ECO:0000256" key="4">
    <source>
        <dbReference type="ARBA" id="ARBA00022837"/>
    </source>
</evidence>